<evidence type="ECO:0000313" key="3">
    <source>
        <dbReference type="Proteomes" id="UP000787635"/>
    </source>
</evidence>
<dbReference type="CDD" id="cd06259">
    <property type="entry name" value="YdcF-like"/>
    <property type="match status" value="1"/>
</dbReference>
<name>A0ABX1E951_9PROT</name>
<dbReference type="PANTHER" id="PTHR30336">
    <property type="entry name" value="INNER MEMBRANE PROTEIN, PROBABLE PERMEASE"/>
    <property type="match status" value="1"/>
</dbReference>
<feature type="domain" description="DUF218" evidence="1">
    <location>
        <begin position="42"/>
        <end position="169"/>
    </location>
</feature>
<evidence type="ECO:0000259" key="1">
    <source>
        <dbReference type="Pfam" id="PF02698"/>
    </source>
</evidence>
<organism evidence="2 3">
    <name type="scientific">Falsiroseomonas selenitidurans</name>
    <dbReference type="NCBI Taxonomy" id="2716335"/>
    <lineage>
        <taxon>Bacteria</taxon>
        <taxon>Pseudomonadati</taxon>
        <taxon>Pseudomonadota</taxon>
        <taxon>Alphaproteobacteria</taxon>
        <taxon>Acetobacterales</taxon>
        <taxon>Roseomonadaceae</taxon>
        <taxon>Falsiroseomonas</taxon>
    </lineage>
</organism>
<sequence>MKRLVSAGVALALLALLALGWGFVQFLAVAEAPPAETGLRTDAIVVLTGGRDRVETALGLLDSRLAPRLLVSGAHAELTLAELARAHGRDPAALAGRVTLGRAAATTLGNAAEVAAWTQAGPVRSIRLVTAGYHMPRALLELRRAAPGLAVVPHPVMPSLLREAPGRGRGLPGLRRWTLLSGEYLKYVAAAAGLTRFLPAKESARR</sequence>
<comment type="caution">
    <text evidence="2">The sequence shown here is derived from an EMBL/GenBank/DDBJ whole genome shotgun (WGS) entry which is preliminary data.</text>
</comment>
<dbReference type="InterPro" id="IPR003848">
    <property type="entry name" value="DUF218"/>
</dbReference>
<gene>
    <name evidence="2" type="ORF">HEQ75_11240</name>
</gene>
<dbReference type="RefSeq" id="WP_168030403.1">
    <property type="nucleotide sequence ID" value="NZ_JAAVNE010000015.1"/>
</dbReference>
<protein>
    <submittedName>
        <fullName evidence="2">YdcF family protein</fullName>
    </submittedName>
</protein>
<dbReference type="Pfam" id="PF02698">
    <property type="entry name" value="DUF218"/>
    <property type="match status" value="1"/>
</dbReference>
<evidence type="ECO:0000313" key="2">
    <source>
        <dbReference type="EMBL" id="NKC31435.1"/>
    </source>
</evidence>
<accession>A0ABX1E951</accession>
<reference evidence="2 3" key="1">
    <citation type="submission" date="2020-03" db="EMBL/GenBank/DDBJ databases">
        <title>Roseomonas selenitidurans sp. nov. isolated from urban soil.</title>
        <authorList>
            <person name="Liu H."/>
        </authorList>
    </citation>
    <scope>NUCLEOTIDE SEQUENCE [LARGE SCALE GENOMIC DNA]</scope>
    <source>
        <strain evidence="2 3">BU-1</strain>
    </source>
</reference>
<dbReference type="EMBL" id="JAAVNE010000015">
    <property type="protein sequence ID" value="NKC31435.1"/>
    <property type="molecule type" value="Genomic_DNA"/>
</dbReference>
<proteinExistence type="predicted"/>
<dbReference type="PANTHER" id="PTHR30336:SF4">
    <property type="entry name" value="ENVELOPE BIOGENESIS FACTOR ELYC"/>
    <property type="match status" value="1"/>
</dbReference>
<dbReference type="InterPro" id="IPR051599">
    <property type="entry name" value="Cell_Envelope_Assoc"/>
</dbReference>
<dbReference type="Proteomes" id="UP000787635">
    <property type="component" value="Unassembled WGS sequence"/>
</dbReference>
<keyword evidence="3" id="KW-1185">Reference proteome</keyword>